<evidence type="ECO:0000256" key="6">
    <source>
        <dbReference type="ARBA" id="ARBA00023002"/>
    </source>
</evidence>
<gene>
    <name evidence="12" type="ORF">QSV35_09665</name>
</gene>
<reference evidence="12 13" key="1">
    <citation type="submission" date="2023-06" db="EMBL/GenBank/DDBJ databases">
        <title>Microbacterium sp. nov., isolated from a waste landfill.</title>
        <authorList>
            <person name="Wen W."/>
        </authorList>
    </citation>
    <scope>NUCLEOTIDE SEQUENCE [LARGE SCALE GENOMIC DNA]</scope>
    <source>
        <strain evidence="12 13">ASV49</strain>
    </source>
</reference>
<keyword evidence="4" id="KW-0874">Quinone</keyword>
<keyword evidence="6" id="KW-0560">Oxidoreductase</keyword>
<protein>
    <submittedName>
        <fullName evidence="12">Vitamin K epoxide reductase family protein</fullName>
    </submittedName>
</protein>
<keyword evidence="7 10" id="KW-0472">Membrane</keyword>
<proteinExistence type="inferred from homology"/>
<feature type="transmembrane region" description="Helical" evidence="10">
    <location>
        <begin position="172"/>
        <end position="195"/>
    </location>
</feature>
<dbReference type="RefSeq" id="WP_286288536.1">
    <property type="nucleotide sequence ID" value="NZ_JASXSZ010000003.1"/>
</dbReference>
<accession>A0ABT7MYS8</accession>
<feature type="domain" description="Vitamin K epoxide reductase" evidence="11">
    <location>
        <begin position="14"/>
        <end position="155"/>
    </location>
</feature>
<evidence type="ECO:0000256" key="5">
    <source>
        <dbReference type="ARBA" id="ARBA00022989"/>
    </source>
</evidence>
<keyword evidence="8" id="KW-1015">Disulfide bond</keyword>
<evidence type="ECO:0000256" key="10">
    <source>
        <dbReference type="SAM" id="Phobius"/>
    </source>
</evidence>
<dbReference type="CDD" id="cd12922">
    <property type="entry name" value="VKOR_5"/>
    <property type="match status" value="1"/>
</dbReference>
<feature type="transmembrane region" description="Helical" evidence="10">
    <location>
        <begin position="127"/>
        <end position="151"/>
    </location>
</feature>
<dbReference type="Pfam" id="PF07884">
    <property type="entry name" value="VKOR"/>
    <property type="match status" value="1"/>
</dbReference>
<feature type="transmembrane region" description="Helical" evidence="10">
    <location>
        <begin position="78"/>
        <end position="96"/>
    </location>
</feature>
<comment type="caution">
    <text evidence="12">The sequence shown here is derived from an EMBL/GenBank/DDBJ whole genome shotgun (WGS) entry which is preliminary data.</text>
</comment>
<organism evidence="12 13">
    <name type="scientific">Microbacterium candidum</name>
    <dbReference type="NCBI Taxonomy" id="3041922"/>
    <lineage>
        <taxon>Bacteria</taxon>
        <taxon>Bacillati</taxon>
        <taxon>Actinomycetota</taxon>
        <taxon>Actinomycetes</taxon>
        <taxon>Micrococcales</taxon>
        <taxon>Microbacteriaceae</taxon>
        <taxon>Microbacterium</taxon>
    </lineage>
</organism>
<comment type="similarity">
    <text evidence="2">Belongs to the VKOR family.</text>
</comment>
<evidence type="ECO:0000313" key="13">
    <source>
        <dbReference type="Proteomes" id="UP001235064"/>
    </source>
</evidence>
<feature type="transmembrane region" description="Helical" evidence="10">
    <location>
        <begin position="15"/>
        <end position="35"/>
    </location>
</feature>
<dbReference type="SMART" id="SM00756">
    <property type="entry name" value="VKc"/>
    <property type="match status" value="1"/>
</dbReference>
<evidence type="ECO:0000313" key="12">
    <source>
        <dbReference type="EMBL" id="MDL9979601.1"/>
    </source>
</evidence>
<dbReference type="InterPro" id="IPR012932">
    <property type="entry name" value="VKOR"/>
</dbReference>
<evidence type="ECO:0000259" key="11">
    <source>
        <dbReference type="SMART" id="SM00756"/>
    </source>
</evidence>
<evidence type="ECO:0000256" key="9">
    <source>
        <dbReference type="ARBA" id="ARBA00023284"/>
    </source>
</evidence>
<keyword evidence="5 10" id="KW-1133">Transmembrane helix</keyword>
<keyword evidence="9" id="KW-0676">Redox-active center</keyword>
<dbReference type="Gene3D" id="1.20.1440.130">
    <property type="entry name" value="VKOR domain"/>
    <property type="match status" value="1"/>
</dbReference>
<feature type="transmembrane region" description="Helical" evidence="10">
    <location>
        <begin position="103"/>
        <end position="121"/>
    </location>
</feature>
<evidence type="ECO:0000256" key="2">
    <source>
        <dbReference type="ARBA" id="ARBA00006214"/>
    </source>
</evidence>
<dbReference type="EMBL" id="JASXSZ010000003">
    <property type="protein sequence ID" value="MDL9979601.1"/>
    <property type="molecule type" value="Genomic_DNA"/>
</dbReference>
<evidence type="ECO:0000256" key="8">
    <source>
        <dbReference type="ARBA" id="ARBA00023157"/>
    </source>
</evidence>
<evidence type="ECO:0000256" key="4">
    <source>
        <dbReference type="ARBA" id="ARBA00022719"/>
    </source>
</evidence>
<evidence type="ECO:0000256" key="7">
    <source>
        <dbReference type="ARBA" id="ARBA00023136"/>
    </source>
</evidence>
<evidence type="ECO:0000256" key="1">
    <source>
        <dbReference type="ARBA" id="ARBA00004141"/>
    </source>
</evidence>
<dbReference type="Proteomes" id="UP001235064">
    <property type="component" value="Unassembled WGS sequence"/>
</dbReference>
<keyword evidence="3 10" id="KW-0812">Transmembrane</keyword>
<dbReference type="InterPro" id="IPR038354">
    <property type="entry name" value="VKOR_sf"/>
</dbReference>
<comment type="subcellular location">
    <subcellularLocation>
        <location evidence="1">Membrane</location>
        <topology evidence="1">Multi-pass membrane protein</topology>
    </subcellularLocation>
</comment>
<sequence length="203" mass="21944">MVTEPDAAPETRTHYALAILLIIGGALGLLAAFNLTMDEIALLKTPDAALTCNINGLLNCGKNIDSPQGSTFGFPNPILGLMMFPAPVVVGFALLARAKFAAWFWWIFNAGMLFAIVFIYWLAFQSIFVIGTLCPWCALVYLVVIPMFLGVTVRNFRAGLAGRALQRFGDAIGAWIPLIAIVGYVIIFGAAQLHLNILGSLLR</sequence>
<dbReference type="InterPro" id="IPR041714">
    <property type="entry name" value="VKOR_Actinobacteria"/>
</dbReference>
<name>A0ABT7MYS8_9MICO</name>
<keyword evidence="13" id="KW-1185">Reference proteome</keyword>
<evidence type="ECO:0000256" key="3">
    <source>
        <dbReference type="ARBA" id="ARBA00022692"/>
    </source>
</evidence>